<keyword evidence="3" id="KW-1185">Reference proteome</keyword>
<feature type="transmembrane region" description="Helical" evidence="1">
    <location>
        <begin position="117"/>
        <end position="138"/>
    </location>
</feature>
<dbReference type="Pfam" id="PF12730">
    <property type="entry name" value="ABC2_membrane_4"/>
    <property type="match status" value="1"/>
</dbReference>
<dbReference type="STRING" id="1220578.FPE01S_04_01930"/>
<proteinExistence type="predicted"/>
<gene>
    <name evidence="2" type="ORF">FPE01S_04_01930</name>
</gene>
<name>A0A0E9N6I1_9BACT</name>
<comment type="caution">
    <text evidence="2">The sequence shown here is derived from an EMBL/GenBank/DDBJ whole genome shotgun (WGS) entry which is preliminary data.</text>
</comment>
<feature type="transmembrane region" description="Helical" evidence="1">
    <location>
        <begin position="158"/>
        <end position="178"/>
    </location>
</feature>
<evidence type="ECO:0000256" key="1">
    <source>
        <dbReference type="SAM" id="Phobius"/>
    </source>
</evidence>
<keyword evidence="1" id="KW-0472">Membrane</keyword>
<feature type="transmembrane region" description="Helical" evidence="1">
    <location>
        <begin position="20"/>
        <end position="40"/>
    </location>
</feature>
<dbReference type="PANTHER" id="PTHR37305:SF1">
    <property type="entry name" value="MEMBRANE PROTEIN"/>
    <property type="match status" value="1"/>
</dbReference>
<evidence type="ECO:0000313" key="3">
    <source>
        <dbReference type="Proteomes" id="UP000033121"/>
    </source>
</evidence>
<feature type="transmembrane region" description="Helical" evidence="1">
    <location>
        <begin position="246"/>
        <end position="268"/>
    </location>
</feature>
<evidence type="ECO:0008006" key="4">
    <source>
        <dbReference type="Google" id="ProtNLM"/>
    </source>
</evidence>
<accession>A0A0E9N6I1</accession>
<reference evidence="2 3" key="1">
    <citation type="submission" date="2015-04" db="EMBL/GenBank/DDBJ databases">
        <title>Whole genome shotgun sequence of Flavihumibacter petaseus NBRC 106054.</title>
        <authorList>
            <person name="Miyazawa S."/>
            <person name="Hosoyama A."/>
            <person name="Hashimoto M."/>
            <person name="Noguchi M."/>
            <person name="Tsuchikane K."/>
            <person name="Ohji S."/>
            <person name="Yamazoe A."/>
            <person name="Ichikawa N."/>
            <person name="Kimura A."/>
            <person name="Fujita N."/>
        </authorList>
    </citation>
    <scope>NUCLEOTIDE SEQUENCE [LARGE SCALE GENOMIC DNA]</scope>
    <source>
        <strain evidence="2 3">NBRC 106054</strain>
    </source>
</reference>
<evidence type="ECO:0000313" key="2">
    <source>
        <dbReference type="EMBL" id="GAO44950.1"/>
    </source>
</evidence>
<feature type="transmembrane region" description="Helical" evidence="1">
    <location>
        <begin position="71"/>
        <end position="96"/>
    </location>
</feature>
<protein>
    <recommendedName>
        <fullName evidence="4">ABC transporter permease protein</fullName>
    </recommendedName>
</protein>
<dbReference type="AlphaFoldDB" id="A0A0E9N6I1"/>
<dbReference type="EMBL" id="BBWV01000004">
    <property type="protein sequence ID" value="GAO44950.1"/>
    <property type="molecule type" value="Genomic_DNA"/>
</dbReference>
<feature type="transmembrane region" description="Helical" evidence="1">
    <location>
        <begin position="185"/>
        <end position="205"/>
    </location>
</feature>
<dbReference type="OrthoDB" id="1452202at2"/>
<dbReference type="PANTHER" id="PTHR37305">
    <property type="entry name" value="INTEGRAL MEMBRANE PROTEIN-RELATED"/>
    <property type="match status" value="1"/>
</dbReference>
<organism evidence="2 3">
    <name type="scientific">Flavihumibacter petaseus NBRC 106054</name>
    <dbReference type="NCBI Taxonomy" id="1220578"/>
    <lineage>
        <taxon>Bacteria</taxon>
        <taxon>Pseudomonadati</taxon>
        <taxon>Bacteroidota</taxon>
        <taxon>Chitinophagia</taxon>
        <taxon>Chitinophagales</taxon>
        <taxon>Chitinophagaceae</taxon>
        <taxon>Flavihumibacter</taxon>
    </lineage>
</organism>
<keyword evidence="1" id="KW-0812">Transmembrane</keyword>
<dbReference type="Proteomes" id="UP000033121">
    <property type="component" value="Unassembled WGS sequence"/>
</dbReference>
<sequence length="273" mass="31613">MRKLLWTEWLKMRRYPAFWLMLAICILSYPGINFIFLSIYQDITKKDSMAAQVTGMLLGEPFSFPEAWHTIAYFSSWFIFIPSILVIMIITNEFTYRTHRQNIIDGWSRKAFITAKALDVILISLLLTFIYFLVALVIGNQNSPADIAGKWSQMQYAGLFALQTTSQLSLAFLTGLLVRKAFIAMGLFLFYGVIFEPVLVGLFKYKWFKNDIGRFFPMEISDRILTPPAFMMRFDEKAFVAAQKAVPFHIALSIGLLLLTWALIFLIYRKRDL</sequence>
<keyword evidence="1" id="KW-1133">Transmembrane helix</keyword>
<dbReference type="RefSeq" id="WP_046370939.1">
    <property type="nucleotide sequence ID" value="NZ_BBWV01000004.1"/>
</dbReference>